<dbReference type="Proteomes" id="UP000032578">
    <property type="component" value="Unassembled WGS sequence"/>
</dbReference>
<evidence type="ECO:0000259" key="1">
    <source>
        <dbReference type="SMART" id="SM00954"/>
    </source>
</evidence>
<proteinExistence type="predicted"/>
<organism evidence="2 3">
    <name type="scientific">Neotamlana sedimentorum</name>
    <dbReference type="NCBI Taxonomy" id="1435349"/>
    <lineage>
        <taxon>Bacteria</taxon>
        <taxon>Pseudomonadati</taxon>
        <taxon>Bacteroidota</taxon>
        <taxon>Flavobacteriia</taxon>
        <taxon>Flavobacteriales</taxon>
        <taxon>Flavobacteriaceae</taxon>
        <taxon>Neotamlana</taxon>
    </lineage>
</organism>
<dbReference type="EMBL" id="JTDW01000004">
    <property type="protein sequence ID" value="KJD36086.1"/>
    <property type="molecule type" value="Genomic_DNA"/>
</dbReference>
<dbReference type="GO" id="GO:0015969">
    <property type="term" value="P:guanosine tetraphosphate metabolic process"/>
    <property type="evidence" value="ECO:0007669"/>
    <property type="project" value="InterPro"/>
</dbReference>
<dbReference type="SUPFAM" id="SSF81301">
    <property type="entry name" value="Nucleotidyltransferase"/>
    <property type="match status" value="1"/>
</dbReference>
<dbReference type="STRING" id="1435349.PW52_05570"/>
<evidence type="ECO:0000313" key="3">
    <source>
        <dbReference type="Proteomes" id="UP000032578"/>
    </source>
</evidence>
<reference evidence="2 3" key="1">
    <citation type="submission" date="2014-11" db="EMBL/GenBank/DDBJ databases">
        <title>Tamlana sedimentorum sp. nov., isolated from shallow sand sediments of the Sea of Japan.</title>
        <authorList>
            <person name="Romanenko L.A."/>
        </authorList>
    </citation>
    <scope>NUCLEOTIDE SEQUENCE [LARGE SCALE GENOMIC DNA]</scope>
    <source>
        <strain evidence="2 3">JCM 19808</strain>
    </source>
</reference>
<gene>
    <name evidence="2" type="ORF">PW52_05570</name>
</gene>
<sequence>MILDSKISTKYKLYLPYFEFIQSALDQTLMNYAKKHLFAYTSRIKKLDSISEKIETGRYSSWVEIDDFIGCILIVPNLSYEEEVIDFLKNAFTEIDLRKKGSTFKNFDTFRFDSTRFIGKLIPPNQEINKEIYDIKFEIQIRSAFEHAWSVTTHDLAYKSKNIDWKILRLASQLKASVEQLDMIALSAKDVNKQITSYKWPEIDIKIKILNFIKECFENGKIPNEIAPKDYSRVVDNIFALIKNKLSIWQSRKVNKELKLIFNNINTELNLINQKGFPMSLSLFQIIFGIFLKYEIIEPEDISKNVFYKTDTFLTVFPELKELKIKEFQI</sequence>
<protein>
    <recommendedName>
        <fullName evidence="1">RelA/SpoT domain-containing protein</fullName>
    </recommendedName>
</protein>
<dbReference type="PATRIC" id="fig|1435349.4.peg.2069"/>
<comment type="caution">
    <text evidence="2">The sequence shown here is derived from an EMBL/GenBank/DDBJ whole genome shotgun (WGS) entry which is preliminary data.</text>
</comment>
<dbReference type="Gene3D" id="3.30.460.10">
    <property type="entry name" value="Beta Polymerase, domain 2"/>
    <property type="match status" value="1"/>
</dbReference>
<dbReference type="AlphaFoldDB" id="A0A0D7WA98"/>
<evidence type="ECO:0000313" key="2">
    <source>
        <dbReference type="EMBL" id="KJD36086.1"/>
    </source>
</evidence>
<name>A0A0D7WA98_9FLAO</name>
<dbReference type="InterPro" id="IPR007685">
    <property type="entry name" value="RelA_SpoT"/>
</dbReference>
<dbReference type="OrthoDB" id="9801824at2"/>
<feature type="domain" description="RelA/SpoT" evidence="1">
    <location>
        <begin position="42"/>
        <end position="164"/>
    </location>
</feature>
<keyword evidence="3" id="KW-1185">Reference proteome</keyword>
<accession>A0A0D7WA98</accession>
<dbReference type="InterPro" id="IPR043519">
    <property type="entry name" value="NT_sf"/>
</dbReference>
<dbReference type="Pfam" id="PF04607">
    <property type="entry name" value="RelA_SpoT"/>
    <property type="match status" value="1"/>
</dbReference>
<dbReference type="CDD" id="cd05399">
    <property type="entry name" value="NT_Rel-Spo_like"/>
    <property type="match status" value="1"/>
</dbReference>
<dbReference type="SMART" id="SM00954">
    <property type="entry name" value="RelA_SpoT"/>
    <property type="match status" value="1"/>
</dbReference>